<dbReference type="Gene3D" id="3.40.250.10">
    <property type="entry name" value="Rhodanese-like domain"/>
    <property type="match status" value="1"/>
</dbReference>
<dbReference type="EMBL" id="JAGYPE020000018">
    <property type="protein sequence ID" value="MCH6266246.1"/>
    <property type="molecule type" value="Genomic_DNA"/>
</dbReference>
<keyword evidence="4" id="KW-1185">Reference proteome</keyword>
<evidence type="ECO:0000313" key="4">
    <source>
        <dbReference type="Proteomes" id="UP000677265"/>
    </source>
</evidence>
<sequence>MIVLILLTIIVSFILYRRYFPVLGVHFINLKDLKDDNIMIIDIRDYNECNNDPIKGSINIPIAYLNRNINEIPDGDLYIIASSSLEKNVGVRFFRHKGFRVVGYSISDNNKISIEEKSLKVENNCC</sequence>
<name>A0A942SV22_9BACI</name>
<proteinExistence type="predicted"/>
<dbReference type="Proteomes" id="UP000677265">
    <property type="component" value="Unassembled WGS sequence"/>
</dbReference>
<reference evidence="2" key="1">
    <citation type="submission" date="2021-05" db="EMBL/GenBank/DDBJ databases">
        <title>Novel Bacillus species.</title>
        <authorList>
            <person name="Liu G."/>
        </authorList>
    </citation>
    <scope>NUCLEOTIDE SEQUENCE</scope>
    <source>
        <strain evidence="2 4">FJAT-50051</strain>
    </source>
</reference>
<dbReference type="InterPro" id="IPR001763">
    <property type="entry name" value="Rhodanese-like_dom"/>
</dbReference>
<feature type="domain" description="Rhodanese" evidence="1">
    <location>
        <begin position="34"/>
        <end position="80"/>
    </location>
</feature>
<evidence type="ECO:0000259" key="1">
    <source>
        <dbReference type="PROSITE" id="PS50206"/>
    </source>
</evidence>
<protein>
    <recommendedName>
        <fullName evidence="1">Rhodanese domain-containing protein</fullName>
    </recommendedName>
</protein>
<evidence type="ECO:0000313" key="3">
    <source>
        <dbReference type="EMBL" id="MCH6266246.1"/>
    </source>
</evidence>
<dbReference type="InterPro" id="IPR036873">
    <property type="entry name" value="Rhodanese-like_dom_sf"/>
</dbReference>
<accession>A0A942SV22</accession>
<evidence type="ECO:0000313" key="2">
    <source>
        <dbReference type="EMBL" id="MBS4180765.1"/>
    </source>
</evidence>
<comment type="caution">
    <text evidence="2">The sequence shown here is derived from an EMBL/GenBank/DDBJ whole genome shotgun (WGS) entry which is preliminary data.</text>
</comment>
<dbReference type="RefSeq" id="WP_213140709.1">
    <property type="nucleotide sequence ID" value="NZ_JAGYPE020000018.1"/>
</dbReference>
<organism evidence="2">
    <name type="scientific">Neobacillus citreus</name>
    <dbReference type="NCBI Taxonomy" id="2833578"/>
    <lineage>
        <taxon>Bacteria</taxon>
        <taxon>Bacillati</taxon>
        <taxon>Bacillota</taxon>
        <taxon>Bacilli</taxon>
        <taxon>Bacillales</taxon>
        <taxon>Bacillaceae</taxon>
        <taxon>Neobacillus</taxon>
    </lineage>
</organism>
<dbReference type="PROSITE" id="PS50206">
    <property type="entry name" value="RHODANESE_3"/>
    <property type="match status" value="1"/>
</dbReference>
<dbReference type="AlphaFoldDB" id="A0A942SV22"/>
<dbReference type="SUPFAM" id="SSF52821">
    <property type="entry name" value="Rhodanese/Cell cycle control phosphatase"/>
    <property type="match status" value="1"/>
</dbReference>
<dbReference type="EMBL" id="JAGYPE010000001">
    <property type="protein sequence ID" value="MBS4180765.1"/>
    <property type="molecule type" value="Genomic_DNA"/>
</dbReference>
<gene>
    <name evidence="3" type="ORF">KHB02_012015</name>
    <name evidence="2" type="ORF">KHB02_05090</name>
</gene>